<organism evidence="8 9">
    <name type="scientific">Ahniella affigens</name>
    <dbReference type="NCBI Taxonomy" id="2021234"/>
    <lineage>
        <taxon>Bacteria</taxon>
        <taxon>Pseudomonadati</taxon>
        <taxon>Pseudomonadota</taxon>
        <taxon>Gammaproteobacteria</taxon>
        <taxon>Lysobacterales</taxon>
        <taxon>Rhodanobacteraceae</taxon>
        <taxon>Ahniella</taxon>
    </lineage>
</organism>
<dbReference type="InterPro" id="IPR051125">
    <property type="entry name" value="ABC-4/HrtB_transporter"/>
</dbReference>
<feature type="domain" description="ABC3 transporter permease C-terminal" evidence="7">
    <location>
        <begin position="263"/>
        <end position="378"/>
    </location>
</feature>
<protein>
    <recommendedName>
        <fullName evidence="7">ABC3 transporter permease C-terminal domain-containing protein</fullName>
    </recommendedName>
</protein>
<evidence type="ECO:0000256" key="6">
    <source>
        <dbReference type="SAM" id="Phobius"/>
    </source>
</evidence>
<evidence type="ECO:0000256" key="2">
    <source>
        <dbReference type="ARBA" id="ARBA00022475"/>
    </source>
</evidence>
<evidence type="ECO:0000259" key="7">
    <source>
        <dbReference type="Pfam" id="PF02687"/>
    </source>
</evidence>
<evidence type="ECO:0000256" key="1">
    <source>
        <dbReference type="ARBA" id="ARBA00004651"/>
    </source>
</evidence>
<dbReference type="OrthoDB" id="9775474at2"/>
<feature type="transmembrane region" description="Helical" evidence="6">
    <location>
        <begin position="301"/>
        <end position="330"/>
    </location>
</feature>
<accession>A0A2P1PQL4</accession>
<keyword evidence="3 6" id="KW-0812">Transmembrane</keyword>
<feature type="transmembrane region" description="Helical" evidence="6">
    <location>
        <begin position="350"/>
        <end position="371"/>
    </location>
</feature>
<evidence type="ECO:0000313" key="9">
    <source>
        <dbReference type="Proteomes" id="UP000241074"/>
    </source>
</evidence>
<evidence type="ECO:0000256" key="3">
    <source>
        <dbReference type="ARBA" id="ARBA00022692"/>
    </source>
</evidence>
<keyword evidence="2" id="KW-1003">Cell membrane</keyword>
<keyword evidence="5 6" id="KW-0472">Membrane</keyword>
<comment type="subcellular location">
    <subcellularLocation>
        <location evidence="1">Cell membrane</location>
        <topology evidence="1">Multi-pass membrane protein</topology>
    </subcellularLocation>
</comment>
<keyword evidence="9" id="KW-1185">Reference proteome</keyword>
<dbReference type="PANTHER" id="PTHR43738">
    <property type="entry name" value="ABC TRANSPORTER, MEMBRANE PROTEIN"/>
    <property type="match status" value="1"/>
</dbReference>
<dbReference type="RefSeq" id="WP_106891054.1">
    <property type="nucleotide sequence ID" value="NZ_CP027860.1"/>
</dbReference>
<evidence type="ECO:0000256" key="5">
    <source>
        <dbReference type="ARBA" id="ARBA00023136"/>
    </source>
</evidence>
<sequence length="385" mass="41994">MKYVHLIWASLLRSKTRTFLTLFSVVTAFLLFGMLDSVRVAFDAGGAVAGANRMVVSSRLSITQSLPFSLLSQIETVDGVKRIGYASWFGGVLKDNRQFFPNFAIGPGYLDLYPEYEMSAEDRARFEGNQTGAIVGESLAQRFNLKVGDVIPLQATIFPQKGSNNWPMTLTGIFRIKDEKRKGEENQLMFHWKYFDEANDYIKNQVGWIIVELDANKDAVVVGKAIDKLSENSDRETRTQTEQAFNQAFAKQFADVGLIVTLIMGAVFFTLMLLTGSTMTQAVRERIPELAILKTIGFSDVTVMSLVLLESCLIVVLGAAIGVGVASAMMPGISANSGGIIQLPSVPAQTWAAAILLSLLIGIIVGLAPALRALRLNIVDALAGR</sequence>
<dbReference type="Pfam" id="PF02687">
    <property type="entry name" value="FtsX"/>
    <property type="match status" value="1"/>
</dbReference>
<reference evidence="8 9" key="1">
    <citation type="submission" date="2018-03" db="EMBL/GenBank/DDBJ databases">
        <title>Ahniella affigens gen. nov., sp. nov., a gammaproteobacterium isolated from sandy soil near a stream.</title>
        <authorList>
            <person name="Ko Y."/>
            <person name="Kim J.-H."/>
        </authorList>
    </citation>
    <scope>NUCLEOTIDE SEQUENCE [LARGE SCALE GENOMIC DNA]</scope>
    <source>
        <strain evidence="8 9">D13</strain>
    </source>
</reference>
<dbReference type="AlphaFoldDB" id="A0A2P1PQL4"/>
<keyword evidence="4 6" id="KW-1133">Transmembrane helix</keyword>
<dbReference type="PANTHER" id="PTHR43738:SF3">
    <property type="entry name" value="ABC TRANSPORTER PERMEASE"/>
    <property type="match status" value="1"/>
</dbReference>
<dbReference type="GO" id="GO:0005886">
    <property type="term" value="C:plasma membrane"/>
    <property type="evidence" value="ECO:0007669"/>
    <property type="project" value="UniProtKB-SubCell"/>
</dbReference>
<dbReference type="KEGG" id="xba:C7S18_07960"/>
<gene>
    <name evidence="8" type="ORF">C7S18_07960</name>
</gene>
<name>A0A2P1PQL4_9GAMM</name>
<reference evidence="8 9" key="2">
    <citation type="submission" date="2018-03" db="EMBL/GenBank/DDBJ databases">
        <authorList>
            <person name="Keele B.F."/>
        </authorList>
    </citation>
    <scope>NUCLEOTIDE SEQUENCE [LARGE SCALE GENOMIC DNA]</scope>
    <source>
        <strain evidence="8 9">D13</strain>
    </source>
</reference>
<dbReference type="InterPro" id="IPR003838">
    <property type="entry name" value="ABC3_permease_C"/>
</dbReference>
<evidence type="ECO:0000313" key="8">
    <source>
        <dbReference type="EMBL" id="AVP97130.1"/>
    </source>
</evidence>
<evidence type="ECO:0000256" key="4">
    <source>
        <dbReference type="ARBA" id="ARBA00022989"/>
    </source>
</evidence>
<proteinExistence type="predicted"/>
<dbReference type="Proteomes" id="UP000241074">
    <property type="component" value="Chromosome"/>
</dbReference>
<dbReference type="EMBL" id="CP027860">
    <property type="protein sequence ID" value="AVP97130.1"/>
    <property type="molecule type" value="Genomic_DNA"/>
</dbReference>
<feature type="transmembrane region" description="Helical" evidence="6">
    <location>
        <begin position="256"/>
        <end position="280"/>
    </location>
</feature>